<evidence type="ECO:0000313" key="2">
    <source>
        <dbReference type="EMBL" id="BBI34559.1"/>
    </source>
</evidence>
<dbReference type="RefSeq" id="WP_130612077.1">
    <property type="nucleotide sequence ID" value="NZ_AP019400.1"/>
</dbReference>
<dbReference type="PANTHER" id="PTHR45138">
    <property type="entry name" value="REGULATORY COMPONENTS OF SENSORY TRANSDUCTION SYSTEM"/>
    <property type="match status" value="1"/>
</dbReference>
<dbReference type="OrthoDB" id="9759607at2"/>
<dbReference type="InterPro" id="IPR029016">
    <property type="entry name" value="GAF-like_dom_sf"/>
</dbReference>
<dbReference type="Pfam" id="PF13185">
    <property type="entry name" value="GAF_2"/>
    <property type="match status" value="1"/>
</dbReference>
<accession>A0A3T1D909</accession>
<organism evidence="2 3">
    <name type="scientific">Cohnella abietis</name>
    <dbReference type="NCBI Taxonomy" id="2507935"/>
    <lineage>
        <taxon>Bacteria</taxon>
        <taxon>Bacillati</taxon>
        <taxon>Bacillota</taxon>
        <taxon>Bacilli</taxon>
        <taxon>Bacillales</taxon>
        <taxon>Paenibacillaceae</taxon>
        <taxon>Cohnella</taxon>
    </lineage>
</organism>
<dbReference type="Gene3D" id="3.30.450.40">
    <property type="match status" value="3"/>
</dbReference>
<dbReference type="PROSITE" id="PS50887">
    <property type="entry name" value="GGDEF"/>
    <property type="match status" value="1"/>
</dbReference>
<dbReference type="InterPro" id="IPR000160">
    <property type="entry name" value="GGDEF_dom"/>
</dbReference>
<feature type="domain" description="GGDEF" evidence="1">
    <location>
        <begin position="532"/>
        <end position="659"/>
    </location>
</feature>
<dbReference type="SUPFAM" id="SSF55781">
    <property type="entry name" value="GAF domain-like"/>
    <property type="match status" value="2"/>
</dbReference>
<dbReference type="Proteomes" id="UP000289856">
    <property type="component" value="Chromosome"/>
</dbReference>
<dbReference type="InterPro" id="IPR050469">
    <property type="entry name" value="Diguanylate_Cyclase"/>
</dbReference>
<dbReference type="EMBL" id="AP019400">
    <property type="protein sequence ID" value="BBI34559.1"/>
    <property type="molecule type" value="Genomic_DNA"/>
</dbReference>
<dbReference type="Pfam" id="PF00990">
    <property type="entry name" value="GGDEF"/>
    <property type="match status" value="1"/>
</dbReference>
<sequence>MVNKRKTQQHQELLEDIKNPSRTRQQLPHWLQKQDFTEADLPYIHALLVSSFADWQEEADGFPWLDGQLILLHPDGTSISLDGLVEDNESLPVSWNREIIGPNAANTALETCRPTLMRAEEHHHPRFKAFDSIAVPIFTRTAGFPCAIVACLLPAGTAQAGDLKLLQAAALHIRSCMYRHFENLFVGGLLRDQKLSKKEESRRDILFDVMRRLNDHIDVENVLSEVLDSLEKLYPICKADLFLSQDYNSPNEKVKPLAFHLNDMDLCKSAFVDGQIREERSVGRHQLALPLSGKQGVYGVLRLDLPEHVFDDADISFLTMLAGAAGAAFEKAKLHEQANILVGELRLINELTQRLNSSLKLSDTMQFASAELLNIFKSDYCCILQVDSTSHEFVVMSSNVEEMIGETYPYEYGFCGVMWSTKEPIILSDYCSATPVSSKLMDITNSRSLLASPLLLNGEVIGAVLITKAEANHYSYDNYKLLQVLSAHLGLAMSNATLHAEVRRMVITDNLTGLYARHYLNERIRRKQVKDSSGSLIVVDIDHFKKINDTFGHQVGDDILIQVSGIIRTSIRDSDIAARWGGEELAIYLPLLNLDQTERVAERIRYRVETETNPKVTVSCGISEWRVIDDRVSVESLFYKADMALYEAKHHGRNCIVVG</sequence>
<proteinExistence type="predicted"/>
<dbReference type="InterPro" id="IPR003018">
    <property type="entry name" value="GAF"/>
</dbReference>
<evidence type="ECO:0000259" key="1">
    <source>
        <dbReference type="PROSITE" id="PS50887"/>
    </source>
</evidence>
<dbReference type="GO" id="GO:0052621">
    <property type="term" value="F:diguanylate cyclase activity"/>
    <property type="evidence" value="ECO:0007669"/>
    <property type="project" value="TreeGrafter"/>
</dbReference>
<dbReference type="InterPro" id="IPR043128">
    <property type="entry name" value="Rev_trsase/Diguanyl_cyclase"/>
</dbReference>
<protein>
    <recommendedName>
        <fullName evidence="1">GGDEF domain-containing protein</fullName>
    </recommendedName>
</protein>
<name>A0A3T1D909_9BACL</name>
<dbReference type="SMART" id="SM00065">
    <property type="entry name" value="GAF"/>
    <property type="match status" value="2"/>
</dbReference>
<dbReference type="KEGG" id="cohn:KCTCHS21_39580"/>
<dbReference type="CDD" id="cd01949">
    <property type="entry name" value="GGDEF"/>
    <property type="match status" value="1"/>
</dbReference>
<dbReference type="NCBIfam" id="TIGR00254">
    <property type="entry name" value="GGDEF"/>
    <property type="match status" value="1"/>
</dbReference>
<dbReference type="Gene3D" id="3.30.70.270">
    <property type="match status" value="1"/>
</dbReference>
<evidence type="ECO:0000313" key="3">
    <source>
        <dbReference type="Proteomes" id="UP000289856"/>
    </source>
</evidence>
<dbReference type="GO" id="GO:1902201">
    <property type="term" value="P:negative regulation of bacterial-type flagellum-dependent cell motility"/>
    <property type="evidence" value="ECO:0007669"/>
    <property type="project" value="TreeGrafter"/>
</dbReference>
<dbReference type="InterPro" id="IPR029787">
    <property type="entry name" value="Nucleotide_cyclase"/>
</dbReference>
<dbReference type="PANTHER" id="PTHR45138:SF9">
    <property type="entry name" value="DIGUANYLATE CYCLASE DGCM-RELATED"/>
    <property type="match status" value="1"/>
</dbReference>
<dbReference type="GO" id="GO:0005886">
    <property type="term" value="C:plasma membrane"/>
    <property type="evidence" value="ECO:0007669"/>
    <property type="project" value="TreeGrafter"/>
</dbReference>
<dbReference type="GO" id="GO:0043709">
    <property type="term" value="P:cell adhesion involved in single-species biofilm formation"/>
    <property type="evidence" value="ECO:0007669"/>
    <property type="project" value="TreeGrafter"/>
</dbReference>
<dbReference type="AlphaFoldDB" id="A0A3T1D909"/>
<dbReference type="SUPFAM" id="SSF55073">
    <property type="entry name" value="Nucleotide cyclase"/>
    <property type="match status" value="1"/>
</dbReference>
<gene>
    <name evidence="2" type="ORF">KCTCHS21_39580</name>
</gene>
<reference evidence="2 3" key="1">
    <citation type="submission" date="2019-01" db="EMBL/GenBank/DDBJ databases">
        <title>Complete genome sequence of Cohnella hallensis HS21 isolated from Korean fir (Abies koreana) rhizospheric soil.</title>
        <authorList>
            <person name="Jiang L."/>
            <person name="Kang S.W."/>
            <person name="Kim S."/>
            <person name="Jung J."/>
            <person name="Kim C.Y."/>
            <person name="Kim D.H."/>
            <person name="Kim S.W."/>
            <person name="Lee J."/>
        </authorList>
    </citation>
    <scope>NUCLEOTIDE SEQUENCE [LARGE SCALE GENOMIC DNA]</scope>
    <source>
        <strain evidence="2 3">HS21</strain>
    </source>
</reference>
<dbReference type="SMART" id="SM00267">
    <property type="entry name" value="GGDEF"/>
    <property type="match status" value="1"/>
</dbReference>
<keyword evidence="3" id="KW-1185">Reference proteome</keyword>
<dbReference type="FunFam" id="3.30.70.270:FF:000001">
    <property type="entry name" value="Diguanylate cyclase domain protein"/>
    <property type="match status" value="1"/>
</dbReference>